<dbReference type="SUPFAM" id="SSF52540">
    <property type="entry name" value="P-loop containing nucleoside triphosphate hydrolases"/>
    <property type="match status" value="2"/>
</dbReference>
<dbReference type="EMBL" id="MFWB01000001">
    <property type="protein sequence ID" value="OGJ10145.1"/>
    <property type="molecule type" value="Genomic_DNA"/>
</dbReference>
<dbReference type="GO" id="GO:0005524">
    <property type="term" value="F:ATP binding"/>
    <property type="evidence" value="ECO:0007669"/>
    <property type="project" value="InterPro"/>
</dbReference>
<dbReference type="InterPro" id="IPR049730">
    <property type="entry name" value="SNF2/RAD54-like_C"/>
</dbReference>
<dbReference type="Pfam" id="PF00271">
    <property type="entry name" value="Helicase_C"/>
    <property type="match status" value="1"/>
</dbReference>
<dbReference type="Pfam" id="PF00176">
    <property type="entry name" value="SNF2-rel_dom"/>
    <property type="match status" value="1"/>
</dbReference>
<feature type="domain" description="Helicase ATP-binding" evidence="2">
    <location>
        <begin position="280"/>
        <end position="423"/>
    </location>
</feature>
<dbReference type="STRING" id="1801803.A2356_01360"/>
<evidence type="ECO:0000259" key="2">
    <source>
        <dbReference type="PROSITE" id="PS51192"/>
    </source>
</evidence>
<dbReference type="InterPro" id="IPR038718">
    <property type="entry name" value="SNF2-like_sf"/>
</dbReference>
<dbReference type="CDD" id="cd18793">
    <property type="entry name" value="SF2_C_SNF"/>
    <property type="match status" value="1"/>
</dbReference>
<gene>
    <name evidence="4" type="ORF">A2356_01360</name>
</gene>
<dbReference type="SMART" id="SM00490">
    <property type="entry name" value="HELICc"/>
    <property type="match status" value="1"/>
</dbReference>
<comment type="caution">
    <text evidence="4">The sequence shown here is derived from an EMBL/GenBank/DDBJ whole genome shotgun (WGS) entry which is preliminary data.</text>
</comment>
<feature type="domain" description="Helicase C-terminal" evidence="3">
    <location>
        <begin position="712"/>
        <end position="874"/>
    </location>
</feature>
<dbReference type="InterPro" id="IPR027417">
    <property type="entry name" value="P-loop_NTPase"/>
</dbReference>
<dbReference type="Proteomes" id="UP000177047">
    <property type="component" value="Unassembled WGS sequence"/>
</dbReference>
<sequence length="1101" mass="126001">MALIDNQTQTMHQALINALSTSDSIDIEVGYFYFSGFELLANEFKNKKVRILVGKQIDPNAVPKIIAMQQKTGKSVDFDRFQPQDTYSSRSEQKEDYFKGFTRLFNETQVFDNPKSQEAYKIFEQKIIDGTLQIKLTNTDEHGKIYLVHNAPDFNQGGDFPGTRFLGSSNLTYNGLIEQGELNDSSRDKQTFLDGCAKFDTMWKDAQNIDVATPENNEEFKEVVKKLWINAVIQPYLMYVRVLHELFGKDRNTDIESPGKITDDSFIDLEYQLDAIRMGIDRINQYGGVIIADVVGLGKSIIASAIAYNLAQKDHLHVVIISPPHLITQWEEYQAHFRLPGTKIFSSGKIDEAYQWCTNQITGPVLLILDEAHRYRNELTDDYTLLHSLSRSNAGNKVVILTATPFNNDPKDVFALVKLFQTPGQSTIRSVDNLSLRFRELIDRYKKLRSSLRSNKLTPDEINAETKEIAQELRRLIEPVIVRRSRLDLQTISRYRNNLIKQGISFAKVEGPELLEYELGELFDLYLHTLETLTNEDHGFEGARYKPVTYIKEDKRELFMQKYGSYLDDVDLQNAQTNLATFMKRLLVMRFESSKEAFRITLQNMIDSNQMIARWYNDQGKVPILKKGKIPDPDSFIDDAGDDLTTEFSEQFNDTDESKYKLLFVERDWLKSDFIKEVEDDTKLLISIRDQWFGANQAITELDPKLDCLVDNIKRLLSENKDRKIVIFSAYADTVDYLGEAIKRAGVDRVYKYTAKDASRANRELLRNNFDAGVKTELQLNDYDVLVATDALSEGYNLHRAGVIFNYDIPFNPTRVIQRIGRINRINKKVFESLYVYNFFPTSIGEAETRIQQISTLKMTLINAVVGSDTKTLTGDEELKSFFKEEYNKANSEAEFQSWDATHREVYDQTSDEIIEKALTIRPRSRVLRKGQKINGGIAFGKKGNHAVFAIKEGSQGEPEVVSAETVLPLFAAKPDEEGASPDATFNELFVLIRDKLFEKHKLPRLSGNRAKALEPLRMLVENYPQAKDYAMDLIKVIKEYDDLSEGQYKQIGRINMSILEQAYSDIQSLVSKQSIATSLKRVDQLEGLSELIVLSEELTV</sequence>
<dbReference type="AlphaFoldDB" id="A0A1F6YUX9"/>
<dbReference type="InterPro" id="IPR014001">
    <property type="entry name" value="Helicase_ATP-bd"/>
</dbReference>
<evidence type="ECO:0008006" key="6">
    <source>
        <dbReference type="Google" id="ProtNLM"/>
    </source>
</evidence>
<proteinExistence type="predicted"/>
<dbReference type="Gene3D" id="3.30.870.10">
    <property type="entry name" value="Endonuclease Chain A"/>
    <property type="match status" value="1"/>
</dbReference>
<dbReference type="SMART" id="SM00487">
    <property type="entry name" value="DEXDc"/>
    <property type="match status" value="1"/>
</dbReference>
<dbReference type="PROSITE" id="PS51192">
    <property type="entry name" value="HELICASE_ATP_BIND_1"/>
    <property type="match status" value="1"/>
</dbReference>
<reference evidence="4 5" key="1">
    <citation type="journal article" date="2016" name="Nat. Commun.">
        <title>Thousands of microbial genomes shed light on interconnected biogeochemical processes in an aquifer system.</title>
        <authorList>
            <person name="Anantharaman K."/>
            <person name="Brown C.T."/>
            <person name="Hug L.A."/>
            <person name="Sharon I."/>
            <person name="Castelle C.J."/>
            <person name="Probst A.J."/>
            <person name="Thomas B.C."/>
            <person name="Singh A."/>
            <person name="Wilkins M.J."/>
            <person name="Karaoz U."/>
            <person name="Brodie E.L."/>
            <person name="Williams K.H."/>
            <person name="Hubbard S.S."/>
            <person name="Banfield J.F."/>
        </authorList>
    </citation>
    <scope>NUCLEOTIDE SEQUENCE [LARGE SCALE GENOMIC DNA]</scope>
</reference>
<dbReference type="Gene3D" id="3.40.50.300">
    <property type="entry name" value="P-loop containing nucleotide triphosphate hydrolases"/>
    <property type="match status" value="1"/>
</dbReference>
<dbReference type="PANTHER" id="PTHR45766">
    <property type="entry name" value="DNA ANNEALING HELICASE AND ENDONUCLEASE ZRANB3 FAMILY MEMBER"/>
    <property type="match status" value="1"/>
</dbReference>
<dbReference type="InterPro" id="IPR001650">
    <property type="entry name" value="Helicase_C-like"/>
</dbReference>
<name>A0A1F6YUX9_9BACT</name>
<organism evidence="4 5">
    <name type="scientific">Candidatus Nomurabacteria bacterium RIFOXYB1_FULL_39_16</name>
    <dbReference type="NCBI Taxonomy" id="1801803"/>
    <lineage>
        <taxon>Bacteria</taxon>
        <taxon>Candidatus Nomuraibacteriota</taxon>
    </lineage>
</organism>
<evidence type="ECO:0000313" key="5">
    <source>
        <dbReference type="Proteomes" id="UP000177047"/>
    </source>
</evidence>
<evidence type="ECO:0000256" key="1">
    <source>
        <dbReference type="ARBA" id="ARBA00022801"/>
    </source>
</evidence>
<dbReference type="GO" id="GO:0016787">
    <property type="term" value="F:hydrolase activity"/>
    <property type="evidence" value="ECO:0007669"/>
    <property type="project" value="UniProtKB-KW"/>
</dbReference>
<protein>
    <recommendedName>
        <fullName evidence="6">Helicase</fullName>
    </recommendedName>
</protein>
<evidence type="ECO:0000313" key="4">
    <source>
        <dbReference type="EMBL" id="OGJ10145.1"/>
    </source>
</evidence>
<dbReference type="PROSITE" id="PS51194">
    <property type="entry name" value="HELICASE_CTER"/>
    <property type="match status" value="1"/>
</dbReference>
<dbReference type="Gene3D" id="3.40.50.10810">
    <property type="entry name" value="Tandem AAA-ATPase domain"/>
    <property type="match status" value="1"/>
</dbReference>
<accession>A0A1F6YUX9</accession>
<dbReference type="InterPro" id="IPR000330">
    <property type="entry name" value="SNF2_N"/>
</dbReference>
<dbReference type="PANTHER" id="PTHR45766:SF6">
    <property type="entry name" value="SWI_SNF-RELATED MATRIX-ASSOCIATED ACTIN-DEPENDENT REGULATOR OF CHROMATIN SUBFAMILY A-LIKE PROTEIN 1"/>
    <property type="match status" value="1"/>
</dbReference>
<evidence type="ECO:0000259" key="3">
    <source>
        <dbReference type="PROSITE" id="PS51194"/>
    </source>
</evidence>
<keyword evidence="1" id="KW-0378">Hydrolase</keyword>